<dbReference type="SUPFAM" id="SSF53098">
    <property type="entry name" value="Ribonuclease H-like"/>
    <property type="match status" value="1"/>
</dbReference>
<dbReference type="InterPro" id="IPR012337">
    <property type="entry name" value="RNaseH-like_sf"/>
</dbReference>
<dbReference type="PROSITE" id="PS50821">
    <property type="entry name" value="PAZ"/>
    <property type="match status" value="1"/>
</dbReference>
<evidence type="ECO:0000313" key="11">
    <source>
        <dbReference type="EMBL" id="RWS29770.1"/>
    </source>
</evidence>
<dbReference type="STRING" id="299467.A0A443SQF4"/>
<evidence type="ECO:0000256" key="5">
    <source>
        <dbReference type="ARBA" id="ARBA00022884"/>
    </source>
</evidence>
<keyword evidence="3" id="KW-0963">Cytoplasm</keyword>
<dbReference type="SMART" id="SM00949">
    <property type="entry name" value="PAZ"/>
    <property type="match status" value="1"/>
</dbReference>
<feature type="region of interest" description="Disordered" evidence="8">
    <location>
        <begin position="1"/>
        <end position="67"/>
    </location>
</feature>
<dbReference type="SMART" id="SM00950">
    <property type="entry name" value="Piwi"/>
    <property type="match status" value="1"/>
</dbReference>
<dbReference type="InterPro" id="IPR036085">
    <property type="entry name" value="PAZ_dom_sf"/>
</dbReference>
<dbReference type="InterPro" id="IPR036397">
    <property type="entry name" value="RNaseH_sf"/>
</dbReference>
<dbReference type="Pfam" id="PF02171">
    <property type="entry name" value="Piwi"/>
    <property type="match status" value="1"/>
</dbReference>
<dbReference type="FunFam" id="2.170.260.10:FF:000003">
    <property type="entry name" value="Piwi-like RNA-mediated gene silencing 2"/>
    <property type="match status" value="1"/>
</dbReference>
<feature type="compositionally biased region" description="Gly residues" evidence="8">
    <location>
        <begin position="27"/>
        <end position="61"/>
    </location>
</feature>
<dbReference type="Gene3D" id="2.170.260.10">
    <property type="entry name" value="paz domain"/>
    <property type="match status" value="1"/>
</dbReference>
<dbReference type="Gene3D" id="3.40.50.2300">
    <property type="match status" value="1"/>
</dbReference>
<dbReference type="VEuPathDB" id="VectorBase:LDEU002270"/>
<dbReference type="SUPFAM" id="SSF101690">
    <property type="entry name" value="PAZ domain"/>
    <property type="match status" value="1"/>
</dbReference>
<evidence type="ECO:0000256" key="1">
    <source>
        <dbReference type="ARBA" id="ARBA00004496"/>
    </source>
</evidence>
<dbReference type="GO" id="GO:0003723">
    <property type="term" value="F:RNA binding"/>
    <property type="evidence" value="ECO:0007669"/>
    <property type="project" value="UniProtKB-KW"/>
</dbReference>
<name>A0A443SQF4_9ACAR</name>
<comment type="similarity">
    <text evidence="7">Belongs to the argonaute family. Piwi subfamily.</text>
</comment>
<evidence type="ECO:0000256" key="2">
    <source>
        <dbReference type="ARBA" id="ARBA00022473"/>
    </source>
</evidence>
<dbReference type="Pfam" id="PF02170">
    <property type="entry name" value="PAZ"/>
    <property type="match status" value="1"/>
</dbReference>
<feature type="domain" description="PAZ" evidence="9">
    <location>
        <begin position="251"/>
        <end position="361"/>
    </location>
</feature>
<comment type="caution">
    <text evidence="11">The sequence shown here is derived from an EMBL/GenBank/DDBJ whole genome shotgun (WGS) entry which is preliminary data.</text>
</comment>
<proteinExistence type="inferred from homology"/>
<evidence type="ECO:0000259" key="9">
    <source>
        <dbReference type="PROSITE" id="PS50821"/>
    </source>
</evidence>
<evidence type="ECO:0000256" key="6">
    <source>
        <dbReference type="ARBA" id="ARBA00023158"/>
    </source>
</evidence>
<dbReference type="InterPro" id="IPR003165">
    <property type="entry name" value="Piwi"/>
</dbReference>
<dbReference type="Gene3D" id="3.30.420.10">
    <property type="entry name" value="Ribonuclease H-like superfamily/Ribonuclease H"/>
    <property type="match status" value="1"/>
</dbReference>
<comment type="subcellular location">
    <subcellularLocation>
        <location evidence="1">Cytoplasm</location>
    </subcellularLocation>
</comment>
<evidence type="ECO:0000256" key="4">
    <source>
        <dbReference type="ARBA" id="ARBA00022782"/>
    </source>
</evidence>
<dbReference type="CDD" id="cd04658">
    <property type="entry name" value="Piwi_piwi-like_Euk"/>
    <property type="match status" value="1"/>
</dbReference>
<protein>
    <submittedName>
        <fullName evidence="11">Piwi-like protein 1</fullName>
    </submittedName>
</protein>
<reference evidence="11 12" key="1">
    <citation type="journal article" date="2018" name="Gigascience">
        <title>Genomes of trombidid mites reveal novel predicted allergens and laterally-transferred genes associated with secondary metabolism.</title>
        <authorList>
            <person name="Dong X."/>
            <person name="Chaisiri K."/>
            <person name="Xia D."/>
            <person name="Armstrong S.D."/>
            <person name="Fang Y."/>
            <person name="Donnelly M.J."/>
            <person name="Kadowaki T."/>
            <person name="McGarry J.W."/>
            <person name="Darby A.C."/>
            <person name="Makepeace B.L."/>
        </authorList>
    </citation>
    <scope>NUCLEOTIDE SEQUENCE [LARGE SCALE GENOMIC DNA]</scope>
    <source>
        <strain evidence="11">UoL-UT</strain>
    </source>
</reference>
<dbReference type="OrthoDB" id="445936at2759"/>
<keyword evidence="5" id="KW-0694">RNA-binding</keyword>
<gene>
    <name evidence="11" type="ORF">B4U80_08913</name>
</gene>
<evidence type="ECO:0000259" key="10">
    <source>
        <dbReference type="PROSITE" id="PS50822"/>
    </source>
</evidence>
<sequence length="834" mass="94108">MSEQGAGRARGFGARGRSAGQQHALGGDEGSPGSGGSGGNGGNGGNGGAEGASMRGRGGFVGPPLRTIPSQVQQTAGEGGQVIPVMTNYFRLITPQSTIVYQYHVDFEPPVESTRMKRGMLMEHRELFGNAFLFDGQSNIKSTTKLGDEVTVVHGVRRTDSAPIEITIKFTGEIGWGHWEMLRLYNTQMRRNLNHLKYILVGRHFFDPRQKHQIREHQLEIWQGLLTALNEHDGGILMVCDTVFKVVRTDTVHDILTDILHRDRGSFQESAKRELGGSIVMTSYNNKTYRIDDIAFDKNPTFVFERRHGAISIKDYYQEQYKITIRDEKQPLIVCNPSARDQRQGRTEPILLVPELCAMTGLTESLKNNMDVRKQMTNLTRAEPQRRVQNLYQFMQTLKGNENVKKEMQSWGLNFDNNVVELPARVLPCEKLLMAGDTEGTAFQQKTGDFSKEIRGKGMKTPAKISEWVIIVTQRDRGHVDDFASTLNRVCQPMGVQMNRPTVKVLDNDRTGAFVEMCNSVPPNFKIVVIIVPNNNKDRYDAIKKIFCCEHPMASQVIVSRTLSKKGMLMSVCTKIGIQMAVKLGGEPWSLVIPPRGLMVVGFDTYHDSTRKKTSIGGFVCSLNQTLTRWYSRTGAHENNTDMSNGFAANFTHGLKRFHELNGKLPERVIVYRDGVSEGQIPHVFEIELQKIKDAIKHLAGNENIRLAFVIVTKRISARFFWKQAERQVANPIPGTIVDTVVTRRERFDYYLVSQSVRQGTVSPTMYNIIEDETNWKPHHHQQLSYKLCHLYFNWMGTISVPAPCQYAHKLAFLTGTALHREPSVRLADTLFYL</sequence>
<dbReference type="GO" id="GO:0140965">
    <property type="term" value="P:secondary piRNA processing"/>
    <property type="evidence" value="ECO:0007669"/>
    <property type="project" value="UniProtKB-ARBA"/>
</dbReference>
<dbReference type="GO" id="GO:0030154">
    <property type="term" value="P:cell differentiation"/>
    <property type="evidence" value="ECO:0007669"/>
    <property type="project" value="UniProtKB-KW"/>
</dbReference>
<accession>A0A443SQF4</accession>
<feature type="domain" description="Piwi" evidence="10">
    <location>
        <begin position="527"/>
        <end position="820"/>
    </location>
</feature>
<dbReference type="GO" id="GO:0005737">
    <property type="term" value="C:cytoplasm"/>
    <property type="evidence" value="ECO:0007669"/>
    <property type="project" value="UniProtKB-SubCell"/>
</dbReference>
<evidence type="ECO:0000313" key="12">
    <source>
        <dbReference type="Proteomes" id="UP000288716"/>
    </source>
</evidence>
<dbReference type="PROSITE" id="PS50822">
    <property type="entry name" value="PIWI"/>
    <property type="match status" value="1"/>
</dbReference>
<dbReference type="Pfam" id="PF23278">
    <property type="entry name" value="Piwi_N"/>
    <property type="match status" value="1"/>
</dbReference>
<keyword evidence="4" id="KW-0221">Differentiation</keyword>
<keyword evidence="2" id="KW-0217">Developmental protein</keyword>
<dbReference type="EMBL" id="NCKV01000777">
    <property type="protein sequence ID" value="RWS29770.1"/>
    <property type="molecule type" value="Genomic_DNA"/>
</dbReference>
<evidence type="ECO:0000256" key="7">
    <source>
        <dbReference type="ARBA" id="ARBA00038291"/>
    </source>
</evidence>
<organism evidence="11 12">
    <name type="scientific">Leptotrombidium deliense</name>
    <dbReference type="NCBI Taxonomy" id="299467"/>
    <lineage>
        <taxon>Eukaryota</taxon>
        <taxon>Metazoa</taxon>
        <taxon>Ecdysozoa</taxon>
        <taxon>Arthropoda</taxon>
        <taxon>Chelicerata</taxon>
        <taxon>Arachnida</taxon>
        <taxon>Acari</taxon>
        <taxon>Acariformes</taxon>
        <taxon>Trombidiformes</taxon>
        <taxon>Prostigmata</taxon>
        <taxon>Anystina</taxon>
        <taxon>Parasitengona</taxon>
        <taxon>Trombiculoidea</taxon>
        <taxon>Trombiculidae</taxon>
        <taxon>Leptotrombidium</taxon>
    </lineage>
</organism>
<keyword evidence="12" id="KW-1185">Reference proteome</keyword>
<evidence type="ECO:0000256" key="3">
    <source>
        <dbReference type="ARBA" id="ARBA00022490"/>
    </source>
</evidence>
<keyword evidence="6" id="KW-0943">RNA-mediated gene silencing</keyword>
<dbReference type="PANTHER" id="PTHR22891">
    <property type="entry name" value="EUKARYOTIC TRANSLATION INITIATION FACTOR 2C"/>
    <property type="match status" value="1"/>
</dbReference>
<dbReference type="InterPro" id="IPR003100">
    <property type="entry name" value="PAZ_dom"/>
</dbReference>
<evidence type="ECO:0000256" key="8">
    <source>
        <dbReference type="SAM" id="MobiDB-lite"/>
    </source>
</evidence>
<dbReference type="CDD" id="cd02845">
    <property type="entry name" value="PAZ_piwi_like"/>
    <property type="match status" value="1"/>
</dbReference>
<dbReference type="Proteomes" id="UP000288716">
    <property type="component" value="Unassembled WGS sequence"/>
</dbReference>
<dbReference type="AlphaFoldDB" id="A0A443SQF4"/>
<dbReference type="FunFam" id="3.30.420.10:FF:000014">
    <property type="entry name" value="Piwi-like RNA-mediated gene silencing 1"/>
    <property type="match status" value="1"/>
</dbReference>